<dbReference type="InterPro" id="IPR038377">
    <property type="entry name" value="Na/Glc_symporter_sf"/>
</dbReference>
<evidence type="ECO:0000256" key="2">
    <source>
        <dbReference type="ARBA" id="ARBA00006434"/>
    </source>
</evidence>
<keyword evidence="4 8" id="KW-0812">Transmembrane</keyword>
<feature type="transmembrane region" description="Helical" evidence="8">
    <location>
        <begin position="6"/>
        <end position="24"/>
    </location>
</feature>
<proteinExistence type="inferred from homology"/>
<keyword evidence="5 8" id="KW-1133">Transmembrane helix</keyword>
<keyword evidence="3" id="KW-0813">Transport</keyword>
<feature type="transmembrane region" description="Helical" evidence="8">
    <location>
        <begin position="379"/>
        <end position="401"/>
    </location>
</feature>
<evidence type="ECO:0000256" key="4">
    <source>
        <dbReference type="ARBA" id="ARBA00022692"/>
    </source>
</evidence>
<evidence type="ECO:0000256" key="3">
    <source>
        <dbReference type="ARBA" id="ARBA00022448"/>
    </source>
</evidence>
<dbReference type="AlphaFoldDB" id="A0A1M6R0P3"/>
<feature type="transmembrane region" description="Helical" evidence="8">
    <location>
        <begin position="44"/>
        <end position="64"/>
    </location>
</feature>
<dbReference type="GO" id="GO:0022857">
    <property type="term" value="F:transmembrane transporter activity"/>
    <property type="evidence" value="ECO:0007669"/>
    <property type="project" value="InterPro"/>
</dbReference>
<reference evidence="9 10" key="1">
    <citation type="submission" date="2016-11" db="EMBL/GenBank/DDBJ databases">
        <authorList>
            <person name="Jaros S."/>
            <person name="Januszkiewicz K."/>
            <person name="Wedrychowicz H."/>
        </authorList>
    </citation>
    <scope>NUCLEOTIDE SEQUENCE [LARGE SCALE GENOMIC DNA]</scope>
    <source>
        <strain evidence="9 10">DSM 19557</strain>
    </source>
</reference>
<feature type="transmembrane region" description="Helical" evidence="8">
    <location>
        <begin position="176"/>
        <end position="194"/>
    </location>
</feature>
<dbReference type="RefSeq" id="WP_079653641.1">
    <property type="nucleotide sequence ID" value="NZ_LT670846.1"/>
</dbReference>
<comment type="subcellular location">
    <subcellularLocation>
        <location evidence="1">Membrane</location>
        <topology evidence="1">Multi-pass membrane protein</topology>
    </subcellularLocation>
</comment>
<dbReference type="Gene3D" id="1.20.1730.10">
    <property type="entry name" value="Sodium/glucose cotransporter"/>
    <property type="match status" value="1"/>
</dbReference>
<evidence type="ECO:0000313" key="10">
    <source>
        <dbReference type="Proteomes" id="UP000189810"/>
    </source>
</evidence>
<dbReference type="STRING" id="381751.SAMN05444391_0473"/>
<dbReference type="Pfam" id="PF00474">
    <property type="entry name" value="SSF"/>
    <property type="match status" value="1"/>
</dbReference>
<dbReference type="OrthoDB" id="9789704at2"/>
<dbReference type="GO" id="GO:0005886">
    <property type="term" value="C:plasma membrane"/>
    <property type="evidence" value="ECO:0007669"/>
    <property type="project" value="TreeGrafter"/>
</dbReference>
<protein>
    <submittedName>
        <fullName evidence="9">Na+/proline symporter</fullName>
    </submittedName>
</protein>
<evidence type="ECO:0000256" key="7">
    <source>
        <dbReference type="RuleBase" id="RU362091"/>
    </source>
</evidence>
<feature type="transmembrane region" description="Helical" evidence="8">
    <location>
        <begin position="310"/>
        <end position="329"/>
    </location>
</feature>
<name>A0A1M6R0P3_9AQUI</name>
<organism evidence="9 10">
    <name type="scientific">Thermocrinis minervae</name>
    <dbReference type="NCBI Taxonomy" id="381751"/>
    <lineage>
        <taxon>Bacteria</taxon>
        <taxon>Pseudomonadati</taxon>
        <taxon>Aquificota</taxon>
        <taxon>Aquificia</taxon>
        <taxon>Aquificales</taxon>
        <taxon>Aquificaceae</taxon>
        <taxon>Thermocrinis</taxon>
    </lineage>
</organism>
<evidence type="ECO:0000256" key="8">
    <source>
        <dbReference type="SAM" id="Phobius"/>
    </source>
</evidence>
<feature type="transmembrane region" description="Helical" evidence="8">
    <location>
        <begin position="350"/>
        <end position="373"/>
    </location>
</feature>
<dbReference type="PANTHER" id="PTHR48086:SF7">
    <property type="entry name" value="SODIUM-SOLUTE SYMPORTER-RELATED"/>
    <property type="match status" value="1"/>
</dbReference>
<dbReference type="Proteomes" id="UP000189810">
    <property type="component" value="Chromosome I"/>
</dbReference>
<dbReference type="PROSITE" id="PS50283">
    <property type="entry name" value="NA_SOLUT_SYMP_3"/>
    <property type="match status" value="1"/>
</dbReference>
<comment type="similarity">
    <text evidence="2 7">Belongs to the sodium:solute symporter (SSF) (TC 2.A.21) family.</text>
</comment>
<accession>A0A1M6R0P3</accession>
<feature type="transmembrane region" description="Helical" evidence="8">
    <location>
        <begin position="255"/>
        <end position="281"/>
    </location>
</feature>
<evidence type="ECO:0000256" key="1">
    <source>
        <dbReference type="ARBA" id="ARBA00004141"/>
    </source>
</evidence>
<dbReference type="CDD" id="cd11474">
    <property type="entry name" value="SLC5sbd_CHT"/>
    <property type="match status" value="1"/>
</dbReference>
<dbReference type="PANTHER" id="PTHR48086">
    <property type="entry name" value="SODIUM/PROLINE SYMPORTER-RELATED"/>
    <property type="match status" value="1"/>
</dbReference>
<evidence type="ECO:0000256" key="6">
    <source>
        <dbReference type="ARBA" id="ARBA00023136"/>
    </source>
</evidence>
<feature type="transmembrane region" description="Helical" evidence="8">
    <location>
        <begin position="408"/>
        <end position="423"/>
    </location>
</feature>
<feature type="transmembrane region" description="Helical" evidence="8">
    <location>
        <begin position="115"/>
        <end position="144"/>
    </location>
</feature>
<evidence type="ECO:0000256" key="5">
    <source>
        <dbReference type="ARBA" id="ARBA00022989"/>
    </source>
</evidence>
<keyword evidence="6 8" id="KW-0472">Membrane</keyword>
<sequence>MLVGFIVLYMLLTLFVGVLASTLIKSTKDYMLAGRRLPLSISTFALFATWFGSETVLGAPSVFVQKGLYGVIEDPFGASLCLFLVGLLFAKPLYRMNLLTFGDFYRVVYGRKAEIIASFMLAISYIGWIAAQLVALSIVFQMVLGVSKTVGLFLGFAVVLFYTFIGGMWAVSLTDFIQTIMIIVGLIVVLYEVSNGFRDIPYVVTSQPEGFYKFFPDLNLHDVLAYISAWIVIGLGSIPQQDVFQRVMSARSERVAVLSSILGGFMYLSVGLIPLLIALFAKRSGINVDDSQMLLPTYIVNNTNTFTQTLFFGALLSAVMSTASGALLAPSSVLSENLIRPFFRGISDRLFLWITRMCVLLVALVSLSLAFMGESIYELVASSSALSLVSLFVPLVAGLFFGSRSEHKAIASMLIGFSVWFAFEYVFKWEFSMLAGLLASTIPYLLKL</sequence>
<keyword evidence="10" id="KW-1185">Reference proteome</keyword>
<feature type="transmembrane region" description="Helical" evidence="8">
    <location>
        <begin position="76"/>
        <end position="94"/>
    </location>
</feature>
<feature type="transmembrane region" description="Helical" evidence="8">
    <location>
        <begin position="150"/>
        <end position="169"/>
    </location>
</feature>
<dbReference type="EMBL" id="LT670846">
    <property type="protein sequence ID" value="SHK26055.1"/>
    <property type="molecule type" value="Genomic_DNA"/>
</dbReference>
<dbReference type="InterPro" id="IPR050277">
    <property type="entry name" value="Sodium:Solute_Symporter"/>
</dbReference>
<dbReference type="InterPro" id="IPR001734">
    <property type="entry name" value="Na/solute_symporter"/>
</dbReference>
<evidence type="ECO:0000313" key="9">
    <source>
        <dbReference type="EMBL" id="SHK26055.1"/>
    </source>
</evidence>
<gene>
    <name evidence="9" type="ORF">SAMN05444391_0473</name>
</gene>